<keyword evidence="2" id="KW-0223">Dioxygenase</keyword>
<dbReference type="InterPro" id="IPR044862">
    <property type="entry name" value="Pro_4_hyd_alph_FE2OG_OXY"/>
</dbReference>
<dbReference type="Gene3D" id="2.60.120.620">
    <property type="entry name" value="q2cbj1_9rhob like domain"/>
    <property type="match status" value="1"/>
</dbReference>
<dbReference type="EMBL" id="QGDQ01000045">
    <property type="protein sequence ID" value="PWJ46856.1"/>
    <property type="molecule type" value="Genomic_DNA"/>
</dbReference>
<protein>
    <submittedName>
        <fullName evidence="2">Putative 2-oxoglutarate/Fe(II)-dependent dioxygenase YbiX</fullName>
    </submittedName>
</protein>
<organism evidence="2 3">
    <name type="scientific">Quadrisphaera granulorum</name>
    <dbReference type="NCBI Taxonomy" id="317664"/>
    <lineage>
        <taxon>Bacteria</taxon>
        <taxon>Bacillati</taxon>
        <taxon>Actinomycetota</taxon>
        <taxon>Actinomycetes</taxon>
        <taxon>Kineosporiales</taxon>
        <taxon>Kineosporiaceae</taxon>
        <taxon>Quadrisphaera</taxon>
    </lineage>
</organism>
<evidence type="ECO:0000313" key="3">
    <source>
        <dbReference type="Proteomes" id="UP000245469"/>
    </source>
</evidence>
<dbReference type="Pfam" id="PF13640">
    <property type="entry name" value="2OG-FeII_Oxy_3"/>
    <property type="match status" value="1"/>
</dbReference>
<dbReference type="PANTHER" id="PTHR33099">
    <property type="entry name" value="FE2OG DIOXYGENASE DOMAIN-CONTAINING PROTEIN"/>
    <property type="match status" value="1"/>
</dbReference>
<gene>
    <name evidence="2" type="ORF">BXY45_14511</name>
</gene>
<keyword evidence="3" id="KW-1185">Reference proteome</keyword>
<accession>A0A315ZMX2</accession>
<dbReference type="AlphaFoldDB" id="A0A315ZMX2"/>
<evidence type="ECO:0000313" key="2">
    <source>
        <dbReference type="EMBL" id="PWJ46856.1"/>
    </source>
</evidence>
<dbReference type="RefSeq" id="WP_170131674.1">
    <property type="nucleotide sequence ID" value="NZ_QGDQ01000045.1"/>
</dbReference>
<dbReference type="PANTHER" id="PTHR33099:SF7">
    <property type="entry name" value="MYND-TYPE DOMAIN-CONTAINING PROTEIN"/>
    <property type="match status" value="1"/>
</dbReference>
<name>A0A315ZMX2_9ACTN</name>
<reference evidence="2 3" key="1">
    <citation type="submission" date="2018-03" db="EMBL/GenBank/DDBJ databases">
        <title>Genomic Encyclopedia of Archaeal and Bacterial Type Strains, Phase II (KMG-II): from individual species to whole genera.</title>
        <authorList>
            <person name="Goeker M."/>
        </authorList>
    </citation>
    <scope>NUCLEOTIDE SEQUENCE [LARGE SCALE GENOMIC DNA]</scope>
    <source>
        <strain evidence="2 3">DSM 44889</strain>
    </source>
</reference>
<feature type="domain" description="Prolyl 4-hydroxylase alpha subunit Fe(2+) 2OG dioxygenase" evidence="1">
    <location>
        <begin position="123"/>
        <end position="206"/>
    </location>
</feature>
<proteinExistence type="predicted"/>
<dbReference type="GO" id="GO:0051213">
    <property type="term" value="F:dioxygenase activity"/>
    <property type="evidence" value="ECO:0007669"/>
    <property type="project" value="UniProtKB-KW"/>
</dbReference>
<dbReference type="Proteomes" id="UP000245469">
    <property type="component" value="Unassembled WGS sequence"/>
</dbReference>
<evidence type="ECO:0000259" key="1">
    <source>
        <dbReference type="Pfam" id="PF13640"/>
    </source>
</evidence>
<keyword evidence="2" id="KW-0560">Oxidoreductase</keyword>
<sequence>MVSLEPREHLAILLREQHASAPSALLVDLEPDHLHVDVSGLGTLDLPVTAATAKSLRALGAPAVVGRRERTLHDTTVRDSTQLPASAVRVTWSDDALRDLLVRATEHLELPAGTVLIPELHALLVYGPGQFFTVHQDSEKDDAMVATLVVTLPSRHTGGELVVHHDDGSLSAKGSRTRTTAVVFHADRHHEVTPVKTGYRVSLTYNLLARAVTARDFPAASEPPPQTPQPGGPSALTDLVREHFASSSSARWTGPLRLAYLLDHEYTERSLAWGRLKGADRSRVERLLAAADRAGCTAVLGLAQVQETWDTVDADPRWSRHRWYDHEDDDPDAAYIEPEQQPTDLVDSTVSISHWVNRDGTAAPVRLVLSEEEVCASTASSQLQPYDTEQQGYMGNYGNTLDRWYRRAAVVLWPHDDDVAVRAEADPAWAARRILTRANDGDVDGARRDASALAPFWDAAARDLTRDGADPAAAGDLLRAAAALDDGDLARMLVRPLSVVDLGVEHAGALAELAQRYGIAWSSVVVDGWTGRNDTIRGFSLRREPAARIEWLSTFPALAAALREANPSGDELVGAQLVNRLVVSLWPDVRAALVKAAKMPGARARASRLSDVAPAVVALLLAVSTRASGGADGADDVSRVVREVVSLARQHAEPLLDVLRAASAAAQRMPPEQRERAGFAELARIEAEVLRERLARPARTPGDWALPVPSGCGCAWCAELATFLRNPAAKRRDWPLAEPGRKHVHARIDAAELPVRHETLRAGRPYTLVLTKDPAIFDDDAATRAEDTAQLERLFAGGLLDGQGEVL</sequence>
<comment type="caution">
    <text evidence="2">The sequence shown here is derived from an EMBL/GenBank/DDBJ whole genome shotgun (WGS) entry which is preliminary data.</text>
</comment>